<evidence type="ECO:0000256" key="9">
    <source>
        <dbReference type="ARBA" id="ARBA00023004"/>
    </source>
</evidence>
<evidence type="ECO:0000256" key="1">
    <source>
        <dbReference type="ARBA" id="ARBA00001971"/>
    </source>
</evidence>
<feature type="transmembrane region" description="Helical" evidence="14">
    <location>
        <begin position="6"/>
        <end position="23"/>
    </location>
</feature>
<evidence type="ECO:0000256" key="3">
    <source>
        <dbReference type="ARBA" id="ARBA00010617"/>
    </source>
</evidence>
<protein>
    <submittedName>
        <fullName evidence="15">Cytochrome P450</fullName>
    </submittedName>
</protein>
<evidence type="ECO:0000256" key="7">
    <source>
        <dbReference type="ARBA" id="ARBA00022989"/>
    </source>
</evidence>
<organism evidence="15 16">
    <name type="scientific">Vigna unguiculata</name>
    <name type="common">Cowpea</name>
    <dbReference type="NCBI Taxonomy" id="3917"/>
    <lineage>
        <taxon>Eukaryota</taxon>
        <taxon>Viridiplantae</taxon>
        <taxon>Streptophyta</taxon>
        <taxon>Embryophyta</taxon>
        <taxon>Tracheophyta</taxon>
        <taxon>Spermatophyta</taxon>
        <taxon>Magnoliopsida</taxon>
        <taxon>eudicotyledons</taxon>
        <taxon>Gunneridae</taxon>
        <taxon>Pentapetalae</taxon>
        <taxon>rosids</taxon>
        <taxon>fabids</taxon>
        <taxon>Fabales</taxon>
        <taxon>Fabaceae</taxon>
        <taxon>Papilionoideae</taxon>
        <taxon>50 kb inversion clade</taxon>
        <taxon>NPAAA clade</taxon>
        <taxon>indigoferoid/millettioid clade</taxon>
        <taxon>Phaseoleae</taxon>
        <taxon>Vigna</taxon>
    </lineage>
</organism>
<evidence type="ECO:0000256" key="10">
    <source>
        <dbReference type="ARBA" id="ARBA00023033"/>
    </source>
</evidence>
<dbReference type="InterPro" id="IPR002401">
    <property type="entry name" value="Cyt_P450_E_grp-I"/>
</dbReference>
<keyword evidence="4 12" id="KW-0349">Heme</keyword>
<comment type="similarity">
    <text evidence="3 13">Belongs to the cytochrome P450 family.</text>
</comment>
<keyword evidence="7 14" id="KW-1133">Transmembrane helix</keyword>
<evidence type="ECO:0000256" key="11">
    <source>
        <dbReference type="ARBA" id="ARBA00023136"/>
    </source>
</evidence>
<keyword evidence="11 14" id="KW-0472">Membrane</keyword>
<comment type="subcellular location">
    <subcellularLocation>
        <location evidence="2">Membrane</location>
        <topology evidence="2">Single-pass membrane protein</topology>
    </subcellularLocation>
</comment>
<feature type="binding site" description="axial binding residue" evidence="12">
    <location>
        <position position="443"/>
    </location>
    <ligand>
        <name>heme</name>
        <dbReference type="ChEBI" id="CHEBI:30413"/>
    </ligand>
    <ligandPart>
        <name>Fe</name>
        <dbReference type="ChEBI" id="CHEBI:18248"/>
    </ligandPart>
</feature>
<dbReference type="PRINTS" id="PR00385">
    <property type="entry name" value="P450"/>
</dbReference>
<gene>
    <name evidence="15" type="ORF">DEO72_LG10g1969</name>
</gene>
<dbReference type="Gene3D" id="1.10.630.10">
    <property type="entry name" value="Cytochrome P450"/>
    <property type="match status" value="1"/>
</dbReference>
<evidence type="ECO:0000313" key="15">
    <source>
        <dbReference type="EMBL" id="QCE10738.1"/>
    </source>
</evidence>
<evidence type="ECO:0000256" key="5">
    <source>
        <dbReference type="ARBA" id="ARBA00022692"/>
    </source>
</evidence>
<dbReference type="InterPro" id="IPR017972">
    <property type="entry name" value="Cyt_P450_CS"/>
</dbReference>
<dbReference type="Proteomes" id="UP000501690">
    <property type="component" value="Linkage Group LG10"/>
</dbReference>
<keyword evidence="8 13" id="KW-0560">Oxidoreductase</keyword>
<keyword evidence="9 12" id="KW-0408">Iron</keyword>
<accession>A0A4D6NBP1</accession>
<feature type="transmembrane region" description="Helical" evidence="14">
    <location>
        <begin position="297"/>
        <end position="321"/>
    </location>
</feature>
<dbReference type="FunFam" id="1.10.630.10:FF:000011">
    <property type="entry name" value="Cytochrome P450 83B1"/>
    <property type="match status" value="1"/>
</dbReference>
<dbReference type="GO" id="GO:0016020">
    <property type="term" value="C:membrane"/>
    <property type="evidence" value="ECO:0007669"/>
    <property type="project" value="UniProtKB-SubCell"/>
</dbReference>
<dbReference type="GO" id="GO:0004497">
    <property type="term" value="F:monooxygenase activity"/>
    <property type="evidence" value="ECO:0007669"/>
    <property type="project" value="UniProtKB-KW"/>
</dbReference>
<dbReference type="PRINTS" id="PR00463">
    <property type="entry name" value="EP450I"/>
</dbReference>
<keyword evidence="6 12" id="KW-0479">Metal-binding</keyword>
<evidence type="ECO:0000256" key="2">
    <source>
        <dbReference type="ARBA" id="ARBA00004167"/>
    </source>
</evidence>
<evidence type="ECO:0000313" key="16">
    <source>
        <dbReference type="Proteomes" id="UP000501690"/>
    </source>
</evidence>
<evidence type="ECO:0000256" key="6">
    <source>
        <dbReference type="ARBA" id="ARBA00022723"/>
    </source>
</evidence>
<evidence type="ECO:0000256" key="8">
    <source>
        <dbReference type="ARBA" id="ARBA00023002"/>
    </source>
</evidence>
<name>A0A4D6NBP1_VIGUN</name>
<dbReference type="GO" id="GO:0020037">
    <property type="term" value="F:heme binding"/>
    <property type="evidence" value="ECO:0007669"/>
    <property type="project" value="InterPro"/>
</dbReference>
<dbReference type="GO" id="GO:0005506">
    <property type="term" value="F:iron ion binding"/>
    <property type="evidence" value="ECO:0007669"/>
    <property type="project" value="InterPro"/>
</dbReference>
<keyword evidence="5 14" id="KW-0812">Transmembrane</keyword>
<dbReference type="AlphaFoldDB" id="A0A4D6NBP1"/>
<evidence type="ECO:0000256" key="13">
    <source>
        <dbReference type="RuleBase" id="RU000461"/>
    </source>
</evidence>
<reference evidence="15 16" key="1">
    <citation type="submission" date="2019-04" db="EMBL/GenBank/DDBJ databases">
        <title>An improved genome assembly and genetic linkage map for asparagus bean, Vigna unguiculata ssp. sesquipedialis.</title>
        <authorList>
            <person name="Xia Q."/>
            <person name="Zhang R."/>
            <person name="Dong Y."/>
        </authorList>
    </citation>
    <scope>NUCLEOTIDE SEQUENCE [LARGE SCALE GENOMIC DNA]</scope>
    <source>
        <tissue evidence="15">Leaf</tissue>
    </source>
</reference>
<comment type="cofactor">
    <cofactor evidence="1 12">
        <name>heme</name>
        <dbReference type="ChEBI" id="CHEBI:30413"/>
    </cofactor>
</comment>
<evidence type="ECO:0000256" key="4">
    <source>
        <dbReference type="ARBA" id="ARBA00022617"/>
    </source>
</evidence>
<dbReference type="Pfam" id="PF00067">
    <property type="entry name" value="p450"/>
    <property type="match status" value="1"/>
</dbReference>
<dbReference type="CDD" id="cd11072">
    <property type="entry name" value="CYP71-like"/>
    <property type="match status" value="1"/>
</dbReference>
<sequence>MDHDMLPFVLLAFPILLLFVLRIRKTSKKPPFPPGPRGLPFIGNLYLLDSSTLCLKLYELSKKYGPIFSLQLGSRPAIVISSPKLAKEVMKTHDLAFCGRPSLLCSMKLSYNGLDMAFSPYRDYWRHTRKISIIHFLSLKRVLMFSPFRKCEVSHLVKKISEHASSSKETNLHELLTCLTSAVVLRTALGRRYEEEGIEKSMFHDLLREAQELVASTFYTDYIPFVGGVVDKLTGLMGRLEKMFKLLDGFYQNAIDEHLDPERKKLTNEGDFIDALLQLKNDRSFSMHLTPSHIKPLIMNMILAGTDTIAAAVVWAMTALMQNPRVMKKAQEEIENGFGGKDFIEENDIEKLPYLKAVIKETMRLYPPLPLLVERETIKKCSIREYEIPEKTLVYVNAWAVHRDPETWKEPEEFYPERFLNSKIDFRGYDYELIPFGAGRRICPGIHMGVITMELVLANLLHSFDWEMPQGMERDDIDTDMLPGLVQHKKNPLILVAKKRE</sequence>
<evidence type="ECO:0000256" key="12">
    <source>
        <dbReference type="PIRSR" id="PIRSR602401-1"/>
    </source>
</evidence>
<dbReference type="InterPro" id="IPR001128">
    <property type="entry name" value="Cyt_P450"/>
</dbReference>
<dbReference type="PANTHER" id="PTHR47955:SF22">
    <property type="entry name" value="CYTOCHROME P450 83B1-LIKE"/>
    <property type="match status" value="1"/>
</dbReference>
<dbReference type="GO" id="GO:0016705">
    <property type="term" value="F:oxidoreductase activity, acting on paired donors, with incorporation or reduction of molecular oxygen"/>
    <property type="evidence" value="ECO:0007669"/>
    <property type="project" value="InterPro"/>
</dbReference>
<dbReference type="SUPFAM" id="SSF48264">
    <property type="entry name" value="Cytochrome P450"/>
    <property type="match status" value="1"/>
</dbReference>
<dbReference type="PROSITE" id="PS00086">
    <property type="entry name" value="CYTOCHROME_P450"/>
    <property type="match status" value="1"/>
</dbReference>
<keyword evidence="10 13" id="KW-0503">Monooxygenase</keyword>
<dbReference type="PANTHER" id="PTHR47955">
    <property type="entry name" value="CYTOCHROME P450 FAMILY 71 PROTEIN"/>
    <property type="match status" value="1"/>
</dbReference>
<dbReference type="InterPro" id="IPR036396">
    <property type="entry name" value="Cyt_P450_sf"/>
</dbReference>
<evidence type="ECO:0000256" key="14">
    <source>
        <dbReference type="SAM" id="Phobius"/>
    </source>
</evidence>
<proteinExistence type="inferred from homology"/>
<keyword evidence="16" id="KW-1185">Reference proteome</keyword>
<dbReference type="EMBL" id="CP039354">
    <property type="protein sequence ID" value="QCE10738.1"/>
    <property type="molecule type" value="Genomic_DNA"/>
</dbReference>